<reference evidence="1 2" key="1">
    <citation type="submission" date="2018-05" db="EMBL/GenBank/DDBJ databases">
        <title>Comparative genomic sequence analysis between strain HN4 and CCM 8460T (Falsochrobactrum ovis) will provide more evidence to prove that HN4 is a new species of Falsochrobactrum.</title>
        <authorList>
            <person name="Lyu W."/>
            <person name="Sun L."/>
            <person name="Yao L."/>
        </authorList>
    </citation>
    <scope>NUCLEOTIDE SEQUENCE [LARGE SCALE GENOMIC DNA]</scope>
    <source>
        <strain evidence="1 2">HN4</strain>
    </source>
</reference>
<protein>
    <submittedName>
        <fullName evidence="1">Chromosome partitioning protein ParA</fullName>
    </submittedName>
</protein>
<organism evidence="1 2">
    <name type="scientific">Falsochrobactrum shanghaiense</name>
    <dbReference type="NCBI Taxonomy" id="2201899"/>
    <lineage>
        <taxon>Bacteria</taxon>
        <taxon>Pseudomonadati</taxon>
        <taxon>Pseudomonadota</taxon>
        <taxon>Alphaproteobacteria</taxon>
        <taxon>Hyphomicrobiales</taxon>
        <taxon>Brucellaceae</taxon>
        <taxon>Falsochrobactrum</taxon>
    </lineage>
</organism>
<proteinExistence type="predicted"/>
<dbReference type="EMBL" id="QGDB01000003">
    <property type="protein sequence ID" value="PWL18263.1"/>
    <property type="molecule type" value="Genomic_DNA"/>
</dbReference>
<dbReference type="SUPFAM" id="SSF52540">
    <property type="entry name" value="P-loop containing nucleoside triphosphate hydrolases"/>
    <property type="match status" value="1"/>
</dbReference>
<dbReference type="InterPro" id="IPR027417">
    <property type="entry name" value="P-loop_NTPase"/>
</dbReference>
<name>A0A316JGB0_9HYPH</name>
<evidence type="ECO:0000313" key="1">
    <source>
        <dbReference type="EMBL" id="PWL18263.1"/>
    </source>
</evidence>
<keyword evidence="2" id="KW-1185">Reference proteome</keyword>
<dbReference type="RefSeq" id="WP_109706570.1">
    <property type="nucleotide sequence ID" value="NZ_QGDB01000003.1"/>
</dbReference>
<dbReference type="OrthoDB" id="7786248at2"/>
<accession>A0A316JGB0</accession>
<dbReference type="Gene3D" id="3.40.50.300">
    <property type="entry name" value="P-loop containing nucleotide triphosphate hydrolases"/>
    <property type="match status" value="1"/>
</dbReference>
<dbReference type="AlphaFoldDB" id="A0A316JGB0"/>
<sequence length="183" mass="19925">MESIADHLLEGTLKRIVIVSPEGDRVAVGSLRLVRELADRGKRIILIDMTAFGSLGAAMLDGDNLSGITDLLDGQKRLDDVIHNDHFSRAHIMPLGRADPESAMRSADRLPFILDALETVYDFVAIECGASTSRQIDRIADGPVEVIMNILDPDNEAVVRSALDLDQGGYEDVIILMDSAARD</sequence>
<dbReference type="Proteomes" id="UP000245865">
    <property type="component" value="Unassembled WGS sequence"/>
</dbReference>
<comment type="caution">
    <text evidence="1">The sequence shown here is derived from an EMBL/GenBank/DDBJ whole genome shotgun (WGS) entry which is preliminary data.</text>
</comment>
<gene>
    <name evidence="1" type="ORF">DKP76_10170</name>
</gene>
<evidence type="ECO:0000313" key="2">
    <source>
        <dbReference type="Proteomes" id="UP000245865"/>
    </source>
</evidence>